<dbReference type="AlphaFoldDB" id="A0A5K7ZAC4"/>
<keyword evidence="2" id="KW-0540">Nuclease</keyword>
<evidence type="ECO:0000313" key="2">
    <source>
        <dbReference type="EMBL" id="BBO75404.1"/>
    </source>
</evidence>
<reference evidence="2 3" key="1">
    <citation type="submission" date="2019-11" db="EMBL/GenBank/DDBJ databases">
        <title>Comparative genomics of hydrocarbon-degrading Desulfosarcina strains.</title>
        <authorList>
            <person name="Watanabe M."/>
            <person name="Kojima H."/>
            <person name="Fukui M."/>
        </authorList>
    </citation>
    <scope>NUCLEOTIDE SEQUENCE [LARGE SCALE GENOMIC DNA]</scope>
    <source>
        <strain evidence="2 3">PP31</strain>
    </source>
</reference>
<dbReference type="InterPro" id="IPR003615">
    <property type="entry name" value="HNH_nuc"/>
</dbReference>
<evidence type="ECO:0000259" key="1">
    <source>
        <dbReference type="SMART" id="SM00507"/>
    </source>
</evidence>
<dbReference type="KEGG" id="dwd:DSCW_28210"/>
<gene>
    <name evidence="2" type="ORF">DSCW_28210</name>
</gene>
<proteinExistence type="predicted"/>
<dbReference type="InterPro" id="IPR052892">
    <property type="entry name" value="NA-targeting_endonuclease"/>
</dbReference>
<sequence>MGQSCVLLNGDYTFLGLVDWKRAMSLMFAEKVRVLKFSDRVIQGVSRTFRAPAVAVLIKVVRSVYRGRVPFSRRNVMVRDRFTCAYCGTRSHPITMDHVVPRSRGGKTDFDNCVACCRACNQKKGARLPSEAGMPLRRRPWQPTIAEFIRIRLRQSDVYQLLVELGLL</sequence>
<dbReference type="SMART" id="SM00507">
    <property type="entry name" value="HNHc"/>
    <property type="match status" value="1"/>
</dbReference>
<evidence type="ECO:0000313" key="3">
    <source>
        <dbReference type="Proteomes" id="UP000427769"/>
    </source>
</evidence>
<name>A0A5K7ZAC4_9BACT</name>
<dbReference type="Proteomes" id="UP000427769">
    <property type="component" value="Chromosome"/>
</dbReference>
<protein>
    <submittedName>
        <fullName evidence="2">HNH endonuclease</fullName>
    </submittedName>
</protein>
<dbReference type="PANTHER" id="PTHR33877">
    <property type="entry name" value="SLL1193 PROTEIN"/>
    <property type="match status" value="1"/>
</dbReference>
<dbReference type="Pfam" id="PF14279">
    <property type="entry name" value="HNH_5"/>
    <property type="match status" value="1"/>
</dbReference>
<keyword evidence="2" id="KW-0255">Endonuclease</keyword>
<dbReference type="RefSeq" id="WP_170302283.1">
    <property type="nucleotide sequence ID" value="NZ_AP021875.1"/>
</dbReference>
<keyword evidence="2" id="KW-0378">Hydrolase</keyword>
<feature type="domain" description="HNH nuclease" evidence="1">
    <location>
        <begin position="71"/>
        <end position="122"/>
    </location>
</feature>
<organism evidence="2 3">
    <name type="scientific">Desulfosarcina widdelii</name>
    <dbReference type="NCBI Taxonomy" id="947919"/>
    <lineage>
        <taxon>Bacteria</taxon>
        <taxon>Pseudomonadati</taxon>
        <taxon>Thermodesulfobacteriota</taxon>
        <taxon>Desulfobacteria</taxon>
        <taxon>Desulfobacterales</taxon>
        <taxon>Desulfosarcinaceae</taxon>
        <taxon>Desulfosarcina</taxon>
    </lineage>
</organism>
<accession>A0A5K7ZAC4</accession>
<dbReference type="CDD" id="cd00085">
    <property type="entry name" value="HNHc"/>
    <property type="match status" value="1"/>
</dbReference>
<dbReference type="Gene3D" id="1.10.30.50">
    <property type="match status" value="1"/>
</dbReference>
<dbReference type="EMBL" id="AP021875">
    <property type="protein sequence ID" value="BBO75404.1"/>
    <property type="molecule type" value="Genomic_DNA"/>
</dbReference>
<keyword evidence="3" id="KW-1185">Reference proteome</keyword>
<dbReference type="PANTHER" id="PTHR33877:SF2">
    <property type="entry name" value="OS07G0170200 PROTEIN"/>
    <property type="match status" value="1"/>
</dbReference>
<dbReference type="GO" id="GO:0004519">
    <property type="term" value="F:endonuclease activity"/>
    <property type="evidence" value="ECO:0007669"/>
    <property type="project" value="UniProtKB-KW"/>
</dbReference>
<dbReference type="InterPro" id="IPR029471">
    <property type="entry name" value="HNH_5"/>
</dbReference>